<keyword evidence="2" id="KW-0697">Rotamase</keyword>
<dbReference type="KEGG" id="pprf:DPRO_0828"/>
<dbReference type="RefSeq" id="WP_232005699.1">
    <property type="nucleotide sequence ID" value="NZ_LT907975.1"/>
</dbReference>
<dbReference type="SUPFAM" id="SSF109998">
    <property type="entry name" value="Triger factor/SurA peptide-binding domain-like"/>
    <property type="match status" value="1"/>
</dbReference>
<dbReference type="EMBL" id="LT907975">
    <property type="protein sequence ID" value="SOB57715.1"/>
    <property type="molecule type" value="Genomic_DNA"/>
</dbReference>
<evidence type="ECO:0000259" key="4">
    <source>
        <dbReference type="PROSITE" id="PS50198"/>
    </source>
</evidence>
<dbReference type="InterPro" id="IPR050280">
    <property type="entry name" value="OMP_Chaperone_SurA"/>
</dbReference>
<keyword evidence="2 5" id="KW-0413">Isomerase</keyword>
<dbReference type="PANTHER" id="PTHR47637:SF1">
    <property type="entry name" value="CHAPERONE SURA"/>
    <property type="match status" value="1"/>
</dbReference>
<dbReference type="Pfam" id="PF13145">
    <property type="entry name" value="Rotamase_2"/>
    <property type="match status" value="1"/>
</dbReference>
<protein>
    <submittedName>
        <fullName evidence="5">Peptidylprolyl isomerase</fullName>
        <ecNumber evidence="5">5.2.1.8</ecNumber>
    </submittedName>
</protein>
<dbReference type="PANTHER" id="PTHR47637">
    <property type="entry name" value="CHAPERONE SURA"/>
    <property type="match status" value="1"/>
</dbReference>
<keyword evidence="6" id="KW-1185">Reference proteome</keyword>
<dbReference type="PROSITE" id="PS50198">
    <property type="entry name" value="PPIC_PPIASE_2"/>
    <property type="match status" value="1"/>
</dbReference>
<dbReference type="GO" id="GO:0003755">
    <property type="term" value="F:peptidyl-prolyl cis-trans isomerase activity"/>
    <property type="evidence" value="ECO:0007669"/>
    <property type="project" value="UniProtKB-KW"/>
</dbReference>
<keyword evidence="1 3" id="KW-0732">Signal</keyword>
<evidence type="ECO:0000313" key="5">
    <source>
        <dbReference type="EMBL" id="SOB57715.1"/>
    </source>
</evidence>
<name>A0A2C8F6G2_9BACT</name>
<dbReference type="Pfam" id="PF13624">
    <property type="entry name" value="SurA_N_3"/>
    <property type="match status" value="1"/>
</dbReference>
<accession>A0A2C8F6G2</accession>
<dbReference type="Gene3D" id="3.10.50.40">
    <property type="match status" value="1"/>
</dbReference>
<dbReference type="InterPro" id="IPR046357">
    <property type="entry name" value="PPIase_dom_sf"/>
</dbReference>
<dbReference type="SUPFAM" id="SSF54534">
    <property type="entry name" value="FKBP-like"/>
    <property type="match status" value="1"/>
</dbReference>
<reference evidence="6" key="1">
    <citation type="submission" date="2017-09" db="EMBL/GenBank/DDBJ databases">
        <authorList>
            <person name="Regsiter A."/>
            <person name="William W."/>
        </authorList>
    </citation>
    <scope>NUCLEOTIDE SEQUENCE [LARGE SCALE GENOMIC DNA]</scope>
    <source>
        <strain evidence="6">500-1</strain>
    </source>
</reference>
<dbReference type="InterPro" id="IPR027304">
    <property type="entry name" value="Trigger_fact/SurA_dom_sf"/>
</dbReference>
<feature type="chain" id="PRO_5013197444" evidence="3">
    <location>
        <begin position="21"/>
        <end position="310"/>
    </location>
</feature>
<dbReference type="InterPro" id="IPR000297">
    <property type="entry name" value="PPIase_PpiC"/>
</dbReference>
<dbReference type="Proteomes" id="UP000219215">
    <property type="component" value="Chromosome DPRO"/>
</dbReference>
<dbReference type="AlphaFoldDB" id="A0A2C8F6G2"/>
<gene>
    <name evidence="5" type="ORF">DPRO_0828</name>
</gene>
<feature type="domain" description="PpiC" evidence="4">
    <location>
        <begin position="174"/>
        <end position="260"/>
    </location>
</feature>
<proteinExistence type="predicted"/>
<feature type="signal peptide" evidence="3">
    <location>
        <begin position="1"/>
        <end position="20"/>
    </location>
</feature>
<evidence type="ECO:0000256" key="2">
    <source>
        <dbReference type="PROSITE-ProRule" id="PRU00278"/>
    </source>
</evidence>
<dbReference type="Gene3D" id="1.10.4030.10">
    <property type="entry name" value="Porin chaperone SurA, peptide-binding domain"/>
    <property type="match status" value="1"/>
</dbReference>
<dbReference type="EC" id="5.2.1.8" evidence="5"/>
<sequence>MVRFLAIWFVLLVFPLGATASDAVYDRILVKINEDIITQYDLDEAMQPVLKQIGDRELSAAQQEQVAVLRKQALEKLVNDTLIAQEIERYGIEISSDAIDKEIEALKRNEGLSDDEFLEVVKSDGMTIEEFRDQLKSIIEKRELLGYAVHSKVLVTDTEIKEEYEARRSAYSMGKIVELGIIMLPPDVAAQEVKKRIEDGELTFTEAVAKYSIGPAKDSGGSIGEVAWADLADDWRDSINGVEEGEVGEPLTVRGNESLLSPIKIIEDQMIPLEDVRDDIFEDLMDEKRETVFKDYFDKLKQRSVIVYMD</sequence>
<evidence type="ECO:0000313" key="6">
    <source>
        <dbReference type="Proteomes" id="UP000219215"/>
    </source>
</evidence>
<evidence type="ECO:0000256" key="1">
    <source>
        <dbReference type="ARBA" id="ARBA00022729"/>
    </source>
</evidence>
<evidence type="ECO:0000256" key="3">
    <source>
        <dbReference type="SAM" id="SignalP"/>
    </source>
</evidence>
<organism evidence="5 6">
    <name type="scientific">Pseudodesulfovibrio profundus</name>
    <dbReference type="NCBI Taxonomy" id="57320"/>
    <lineage>
        <taxon>Bacteria</taxon>
        <taxon>Pseudomonadati</taxon>
        <taxon>Thermodesulfobacteriota</taxon>
        <taxon>Desulfovibrionia</taxon>
        <taxon>Desulfovibrionales</taxon>
        <taxon>Desulfovibrionaceae</taxon>
    </lineage>
</organism>